<comment type="caution">
    <text evidence="2">The sequence shown here is derived from an EMBL/GenBank/DDBJ whole genome shotgun (WGS) entry which is preliminary data.</text>
</comment>
<dbReference type="PANTHER" id="PTHR37301:SF1">
    <property type="entry name" value="DNA-BINDING PROTEIN"/>
    <property type="match status" value="1"/>
</dbReference>
<dbReference type="InterPro" id="IPR001387">
    <property type="entry name" value="Cro/C1-type_HTH"/>
</dbReference>
<reference evidence="2" key="1">
    <citation type="submission" date="2020-08" db="EMBL/GenBank/DDBJ databases">
        <title>Genome public.</title>
        <authorList>
            <person name="Liu C."/>
            <person name="Sun Q."/>
        </authorList>
    </citation>
    <scope>NUCLEOTIDE SEQUENCE</scope>
    <source>
        <strain evidence="2">NSJ-32</strain>
    </source>
</reference>
<accession>A0A926HZP9</accession>
<dbReference type="GO" id="GO:0003677">
    <property type="term" value="F:DNA binding"/>
    <property type="evidence" value="ECO:0007669"/>
    <property type="project" value="InterPro"/>
</dbReference>
<dbReference type="Proteomes" id="UP000657006">
    <property type="component" value="Unassembled WGS sequence"/>
</dbReference>
<feature type="domain" description="HTH cro/C1-type" evidence="1">
    <location>
        <begin position="7"/>
        <end position="65"/>
    </location>
</feature>
<proteinExistence type="predicted"/>
<organism evidence="2 3">
    <name type="scientific">Bianquea renquensis</name>
    <dbReference type="NCBI Taxonomy" id="2763661"/>
    <lineage>
        <taxon>Bacteria</taxon>
        <taxon>Bacillati</taxon>
        <taxon>Bacillota</taxon>
        <taxon>Clostridia</taxon>
        <taxon>Eubacteriales</taxon>
        <taxon>Bianqueaceae</taxon>
        <taxon>Bianquea</taxon>
    </lineage>
</organism>
<keyword evidence="3" id="KW-1185">Reference proteome</keyword>
<dbReference type="SUPFAM" id="SSF47413">
    <property type="entry name" value="lambda repressor-like DNA-binding domains"/>
    <property type="match status" value="1"/>
</dbReference>
<protein>
    <submittedName>
        <fullName evidence="2">Helix-turn-helix transcriptional regulator</fullName>
    </submittedName>
</protein>
<gene>
    <name evidence="2" type="ORF">H8730_02200</name>
</gene>
<dbReference type="InterPro" id="IPR010982">
    <property type="entry name" value="Lambda_DNA-bd_dom_sf"/>
</dbReference>
<evidence type="ECO:0000313" key="2">
    <source>
        <dbReference type="EMBL" id="MBC8542359.1"/>
    </source>
</evidence>
<dbReference type="RefSeq" id="WP_177713838.1">
    <property type="nucleotide sequence ID" value="NZ_JACRSQ010000002.1"/>
</dbReference>
<name>A0A926HZP9_9FIRM</name>
<dbReference type="Gene3D" id="1.10.260.40">
    <property type="entry name" value="lambda repressor-like DNA-binding domains"/>
    <property type="match status" value="1"/>
</dbReference>
<dbReference type="AlphaFoldDB" id="A0A926HZP9"/>
<dbReference type="PANTHER" id="PTHR37301">
    <property type="entry name" value="DNA-BINDING PROTEIN-RELATED"/>
    <property type="match status" value="1"/>
</dbReference>
<dbReference type="EMBL" id="JACRSQ010000002">
    <property type="protein sequence ID" value="MBC8542359.1"/>
    <property type="molecule type" value="Genomic_DNA"/>
</dbReference>
<dbReference type="Pfam" id="PF13443">
    <property type="entry name" value="HTH_26"/>
    <property type="match status" value="1"/>
</dbReference>
<evidence type="ECO:0000313" key="3">
    <source>
        <dbReference type="Proteomes" id="UP000657006"/>
    </source>
</evidence>
<sequence>MTVSYNKLWKLLIDKKMNRTDLKNTAGVSFNVLAKMSRNEFVSLESLCKICTVLACDIGDIMEFTENETA</sequence>
<evidence type="ECO:0000259" key="1">
    <source>
        <dbReference type="Pfam" id="PF13443"/>
    </source>
</evidence>